<feature type="domain" description="ABM" evidence="1">
    <location>
        <begin position="1"/>
        <end position="77"/>
    </location>
</feature>
<dbReference type="RefSeq" id="WP_057916300.1">
    <property type="nucleotide sequence ID" value="NZ_CP011129.1"/>
</dbReference>
<dbReference type="InterPro" id="IPR007138">
    <property type="entry name" value="ABM_dom"/>
</dbReference>
<keyword evidence="2" id="KW-0503">Monooxygenase</keyword>
<dbReference type="SUPFAM" id="SSF54909">
    <property type="entry name" value="Dimeric alpha+beta barrel"/>
    <property type="match status" value="1"/>
</dbReference>
<keyword evidence="3" id="KW-1185">Reference proteome</keyword>
<evidence type="ECO:0000259" key="1">
    <source>
        <dbReference type="Pfam" id="PF03992"/>
    </source>
</evidence>
<dbReference type="Proteomes" id="UP000060787">
    <property type="component" value="Chromosome"/>
</dbReference>
<accession>A0A0S2F4M7</accession>
<dbReference type="EMBL" id="CP011129">
    <property type="protein sequence ID" value="ALN78505.1"/>
    <property type="molecule type" value="Genomic_DNA"/>
</dbReference>
<dbReference type="eggNOG" id="COG2329">
    <property type="taxonomic scope" value="Bacteria"/>
</dbReference>
<proteinExistence type="predicted"/>
<evidence type="ECO:0000313" key="2">
    <source>
        <dbReference type="EMBL" id="ALN78505.1"/>
    </source>
</evidence>
<gene>
    <name evidence="2" type="ORF">LA76x_0343</name>
</gene>
<dbReference type="KEGG" id="lab:LA76x_0343"/>
<name>A0A0S2F4M7_LYSAN</name>
<reference evidence="2 3" key="1">
    <citation type="journal article" date="2015" name="BMC Genomics">
        <title>Comparative genomics and metabolic profiling of the genus Lysobacter.</title>
        <authorList>
            <person name="de Bruijn I."/>
            <person name="Cheng X."/>
            <person name="de Jager V."/>
            <person name="Exposito R.G."/>
            <person name="Watrous J."/>
            <person name="Patel N."/>
            <person name="Postma J."/>
            <person name="Dorrestein P.C."/>
            <person name="Kobayashi D."/>
            <person name="Raaijmakers J.M."/>
        </authorList>
    </citation>
    <scope>NUCLEOTIDE SEQUENCE [LARGE SCALE GENOMIC DNA]</scope>
    <source>
        <strain evidence="2 3">76</strain>
    </source>
</reference>
<dbReference type="PATRIC" id="fig|84531.8.peg.350"/>
<sequence>MIVEYIRYTLDPDACAAFERDYARAAVVLDASTHCLAYELSRCVDEPHRYLLRIEWDSAQGHLQGFRGSPEFRDFLAAIRGYIGAIEEMRHYAPTAVVGAKAATA</sequence>
<keyword evidence="2" id="KW-0560">Oxidoreductase</keyword>
<dbReference type="GO" id="GO:0004497">
    <property type="term" value="F:monooxygenase activity"/>
    <property type="evidence" value="ECO:0007669"/>
    <property type="project" value="UniProtKB-KW"/>
</dbReference>
<dbReference type="STRING" id="84531.LA76x_0343"/>
<dbReference type="Gene3D" id="3.30.70.100">
    <property type="match status" value="1"/>
</dbReference>
<organism evidence="2 3">
    <name type="scientific">Lysobacter antibioticus</name>
    <dbReference type="NCBI Taxonomy" id="84531"/>
    <lineage>
        <taxon>Bacteria</taxon>
        <taxon>Pseudomonadati</taxon>
        <taxon>Pseudomonadota</taxon>
        <taxon>Gammaproteobacteria</taxon>
        <taxon>Lysobacterales</taxon>
        <taxon>Lysobacteraceae</taxon>
        <taxon>Lysobacter</taxon>
    </lineage>
</organism>
<dbReference type="Pfam" id="PF03992">
    <property type="entry name" value="ABM"/>
    <property type="match status" value="1"/>
</dbReference>
<evidence type="ECO:0000313" key="3">
    <source>
        <dbReference type="Proteomes" id="UP000060787"/>
    </source>
</evidence>
<dbReference type="AlphaFoldDB" id="A0A0S2F4M7"/>
<dbReference type="InterPro" id="IPR011008">
    <property type="entry name" value="Dimeric_a/b-barrel"/>
</dbReference>
<protein>
    <submittedName>
        <fullName evidence="2">Antibiotic biosynthesis monooxygenase family protein</fullName>
    </submittedName>
</protein>